<keyword evidence="1" id="KW-0472">Membrane</keyword>
<dbReference type="GeneID" id="7840510"/>
<dbReference type="EMBL" id="GG662720">
    <property type="protein sequence ID" value="EAR86410.2"/>
    <property type="molecule type" value="Genomic_DNA"/>
</dbReference>
<sequence length="424" mass="49600">MENKYQDYANKYYKVLSQKTFLDPIITPIIFYPLMGISSYKLFKLFKKQQIVSGFKKLVKNAIPIQQNLENTIQNQLIYIQGQLLARNQILAKDNLFKISTNSLDQLGLYRKVEVFHNMSHYHKYKCGWQDLNTLENIHRFYNASSIRYNVSTNGKVFLEDQQLNTDLLIQLSQGNSVQQQIDVEKMKQLILEIQQKKEQHQCKTSKEKDSLEQASITQVAADNPLEKLIFQGKHIEISSEYIQIMQEKGKLSKGDIRISFHEIQKIATATALAVQGKNGLTQFQSEDQDQKIEYFINGNKISFGEYQFNIHRKTIALNMFELQNNPDQIYQFKFKFDKEILQNVLFISSCHFACLKAFSCSRLLISSSLVMFTLMYTSYDQFGQYLALIDRIKEDLEEIKLQNQDIKILEAKDYFNRILNKLV</sequence>
<accession>Q22M47</accession>
<reference evidence="3" key="1">
    <citation type="journal article" date="2006" name="PLoS Biol.">
        <title>Macronuclear genome sequence of the ciliate Tetrahymena thermophila, a model eukaryote.</title>
        <authorList>
            <person name="Eisen J.A."/>
            <person name="Coyne R.S."/>
            <person name="Wu M."/>
            <person name="Wu D."/>
            <person name="Thiagarajan M."/>
            <person name="Wortman J.R."/>
            <person name="Badger J.H."/>
            <person name="Ren Q."/>
            <person name="Amedeo P."/>
            <person name="Jones K.M."/>
            <person name="Tallon L.J."/>
            <person name="Delcher A.L."/>
            <person name="Salzberg S.L."/>
            <person name="Silva J.C."/>
            <person name="Haas B.J."/>
            <person name="Majoros W.H."/>
            <person name="Farzad M."/>
            <person name="Carlton J.M."/>
            <person name="Smith R.K. Jr."/>
            <person name="Garg J."/>
            <person name="Pearlman R.E."/>
            <person name="Karrer K.M."/>
            <person name="Sun L."/>
            <person name="Manning G."/>
            <person name="Elde N.C."/>
            <person name="Turkewitz A.P."/>
            <person name="Asai D.J."/>
            <person name="Wilkes D.E."/>
            <person name="Wang Y."/>
            <person name="Cai H."/>
            <person name="Collins K."/>
            <person name="Stewart B.A."/>
            <person name="Lee S.R."/>
            <person name="Wilamowska K."/>
            <person name="Weinberg Z."/>
            <person name="Ruzzo W.L."/>
            <person name="Wloga D."/>
            <person name="Gaertig J."/>
            <person name="Frankel J."/>
            <person name="Tsao C.-C."/>
            <person name="Gorovsky M.A."/>
            <person name="Keeling P.J."/>
            <person name="Waller R.F."/>
            <person name="Patron N.J."/>
            <person name="Cherry J.M."/>
            <person name="Stover N.A."/>
            <person name="Krieger C.J."/>
            <person name="del Toro C."/>
            <person name="Ryder H.F."/>
            <person name="Williamson S.C."/>
            <person name="Barbeau R.A."/>
            <person name="Hamilton E.P."/>
            <person name="Orias E."/>
        </authorList>
    </citation>
    <scope>NUCLEOTIDE SEQUENCE [LARGE SCALE GENOMIC DNA]</scope>
    <source>
        <strain evidence="3">SB210</strain>
    </source>
</reference>
<proteinExistence type="predicted"/>
<dbReference type="RefSeq" id="XP_977173.2">
    <property type="nucleotide sequence ID" value="XM_972080.2"/>
</dbReference>
<name>Q22M47_TETTS</name>
<gene>
    <name evidence="2" type="ORF">TTHERM_00037730</name>
</gene>
<dbReference type="InParanoid" id="Q22M47"/>
<keyword evidence="1" id="KW-1133">Transmembrane helix</keyword>
<protein>
    <submittedName>
        <fullName evidence="2">Transmembrane protein, putative</fullName>
    </submittedName>
</protein>
<dbReference type="InterPro" id="IPR012430">
    <property type="entry name" value="TMEM43_fam"/>
</dbReference>
<dbReference type="HOGENOM" id="CLU_646402_0_0_1"/>
<evidence type="ECO:0000256" key="1">
    <source>
        <dbReference type="SAM" id="Phobius"/>
    </source>
</evidence>
<dbReference type="KEGG" id="tet:TTHERM_00037730"/>
<dbReference type="Proteomes" id="UP000009168">
    <property type="component" value="Unassembled WGS sequence"/>
</dbReference>
<dbReference type="AlphaFoldDB" id="Q22M47"/>
<keyword evidence="1 2" id="KW-0812">Transmembrane</keyword>
<keyword evidence="3" id="KW-1185">Reference proteome</keyword>
<dbReference type="Pfam" id="PF07787">
    <property type="entry name" value="TMEM43"/>
    <property type="match status" value="1"/>
</dbReference>
<evidence type="ECO:0000313" key="3">
    <source>
        <dbReference type="Proteomes" id="UP000009168"/>
    </source>
</evidence>
<feature type="transmembrane region" description="Helical" evidence="1">
    <location>
        <begin position="21"/>
        <end position="43"/>
    </location>
</feature>
<organism evidence="2 3">
    <name type="scientific">Tetrahymena thermophila (strain SB210)</name>
    <dbReference type="NCBI Taxonomy" id="312017"/>
    <lineage>
        <taxon>Eukaryota</taxon>
        <taxon>Sar</taxon>
        <taxon>Alveolata</taxon>
        <taxon>Ciliophora</taxon>
        <taxon>Intramacronucleata</taxon>
        <taxon>Oligohymenophorea</taxon>
        <taxon>Hymenostomatida</taxon>
        <taxon>Tetrahymenina</taxon>
        <taxon>Tetrahymenidae</taxon>
        <taxon>Tetrahymena</taxon>
    </lineage>
</organism>
<evidence type="ECO:0000313" key="2">
    <source>
        <dbReference type="EMBL" id="EAR86410.2"/>
    </source>
</evidence>